<dbReference type="InterPro" id="IPR015996">
    <property type="entry name" value="UCP028451"/>
</dbReference>
<accession>A0A3D5J5M5</accession>
<proteinExistence type="predicted"/>
<organism evidence="1 2">
    <name type="scientific">Zunongwangia profunda</name>
    <dbReference type="NCBI Taxonomy" id="398743"/>
    <lineage>
        <taxon>Bacteria</taxon>
        <taxon>Pseudomonadati</taxon>
        <taxon>Bacteroidota</taxon>
        <taxon>Flavobacteriia</taxon>
        <taxon>Flavobacteriales</taxon>
        <taxon>Flavobacteriaceae</taxon>
        <taxon>Zunongwangia</taxon>
    </lineage>
</organism>
<dbReference type="NCBIfam" id="TIGR02453">
    <property type="entry name" value="TIGR02453 family protein"/>
    <property type="match status" value="1"/>
</dbReference>
<comment type="caution">
    <text evidence="1">The sequence shown here is derived from an EMBL/GenBank/DDBJ whole genome shotgun (WGS) entry which is preliminary data.</text>
</comment>
<dbReference type="PANTHER" id="PTHR36452">
    <property type="entry name" value="CHROMOSOME 12, WHOLE GENOME SHOTGUN SEQUENCE"/>
    <property type="match status" value="1"/>
</dbReference>
<dbReference type="OMA" id="YKTHQGA"/>
<dbReference type="EMBL" id="DPMF01000450">
    <property type="protein sequence ID" value="HCV83283.1"/>
    <property type="molecule type" value="Genomic_DNA"/>
</dbReference>
<reference evidence="1 2" key="1">
    <citation type="journal article" date="2018" name="Nat. Biotechnol.">
        <title>A standardized bacterial taxonomy based on genome phylogeny substantially revises the tree of life.</title>
        <authorList>
            <person name="Parks D.H."/>
            <person name="Chuvochina M."/>
            <person name="Waite D.W."/>
            <person name="Rinke C."/>
            <person name="Skarshewski A."/>
            <person name="Chaumeil P.A."/>
            <person name="Hugenholtz P."/>
        </authorList>
    </citation>
    <scope>NUCLEOTIDE SEQUENCE [LARGE SCALE GENOMIC DNA]</scope>
    <source>
        <strain evidence="1">UBA9359</strain>
    </source>
</reference>
<name>A0A3D5J5M5_9FLAO</name>
<evidence type="ECO:0000313" key="1">
    <source>
        <dbReference type="EMBL" id="HCV83283.1"/>
    </source>
</evidence>
<sequence length="218" mass="26092">MDFGKIFHFLIDLEINNNRNWFNDNKLRYEEAKDEFVIFLDDFLSKLKAIDPQINVEDPNKCMFRIYRDVRFSKNKAPYKTNFGAYIAKDGRKSGNAGYYMHIEPDRCFVGGGIYKPDAPSLKAIRQYIFDHTKDFKDIIKNDKFQSYFPEIYGEKLKRAPKDFPKNFEEIELLKHKSYAMIHPVKNEFWEQNDLERQLIEIYKCLLPFNHFLNKAVE</sequence>
<protein>
    <submittedName>
        <fullName evidence="1">DUF2461 domain-containing protein</fullName>
    </submittedName>
</protein>
<dbReference type="Pfam" id="PF09365">
    <property type="entry name" value="DUF2461"/>
    <property type="match status" value="1"/>
</dbReference>
<dbReference type="InterPro" id="IPR012808">
    <property type="entry name" value="CHP02453"/>
</dbReference>
<dbReference type="Proteomes" id="UP000264330">
    <property type="component" value="Unassembled WGS sequence"/>
</dbReference>
<dbReference type="RefSeq" id="WP_013071073.1">
    <property type="nucleotide sequence ID" value="NZ_CALFQJ010000202.1"/>
</dbReference>
<dbReference type="PANTHER" id="PTHR36452:SF1">
    <property type="entry name" value="DUF2461 DOMAIN-CONTAINING PROTEIN"/>
    <property type="match status" value="1"/>
</dbReference>
<dbReference type="PIRSF" id="PIRSF028451">
    <property type="entry name" value="UCP028451"/>
    <property type="match status" value="1"/>
</dbReference>
<evidence type="ECO:0000313" key="2">
    <source>
        <dbReference type="Proteomes" id="UP000264330"/>
    </source>
</evidence>
<gene>
    <name evidence="1" type="ORF">DGQ38_19785</name>
</gene>
<dbReference type="AlphaFoldDB" id="A0A3D5J5M5"/>